<name>A0A543F9E5_9NOCA</name>
<feature type="compositionally biased region" description="Low complexity" evidence="1">
    <location>
        <begin position="200"/>
        <end position="213"/>
    </location>
</feature>
<feature type="transmembrane region" description="Helical" evidence="2">
    <location>
        <begin position="88"/>
        <end position="110"/>
    </location>
</feature>
<evidence type="ECO:0000256" key="1">
    <source>
        <dbReference type="SAM" id="MobiDB-lite"/>
    </source>
</evidence>
<keyword evidence="4" id="KW-1185">Reference proteome</keyword>
<evidence type="ECO:0008006" key="5">
    <source>
        <dbReference type="Google" id="ProtNLM"/>
    </source>
</evidence>
<keyword evidence="2" id="KW-0472">Membrane</keyword>
<feature type="transmembrane region" description="Helical" evidence="2">
    <location>
        <begin position="147"/>
        <end position="167"/>
    </location>
</feature>
<proteinExistence type="predicted"/>
<reference evidence="3 4" key="1">
    <citation type="submission" date="2019-06" db="EMBL/GenBank/DDBJ databases">
        <title>Sequencing the genomes of 1000 actinobacteria strains.</title>
        <authorList>
            <person name="Klenk H.-P."/>
        </authorList>
    </citation>
    <scope>NUCLEOTIDE SEQUENCE [LARGE SCALE GENOMIC DNA]</scope>
    <source>
        <strain evidence="3 4">DSM 103495</strain>
    </source>
</reference>
<feature type="transmembrane region" description="Helical" evidence="2">
    <location>
        <begin position="45"/>
        <end position="68"/>
    </location>
</feature>
<organism evidence="3 4">
    <name type="scientific">Nocardia bhagyanarayanae</name>
    <dbReference type="NCBI Taxonomy" id="1215925"/>
    <lineage>
        <taxon>Bacteria</taxon>
        <taxon>Bacillati</taxon>
        <taxon>Actinomycetota</taxon>
        <taxon>Actinomycetes</taxon>
        <taxon>Mycobacteriales</taxon>
        <taxon>Nocardiaceae</taxon>
        <taxon>Nocardia</taxon>
    </lineage>
</organism>
<sequence length="351" mass="35731">MSYPTGGSGYNTPATPSAPSSLGQSTGGASTGTSASGSDAKGLPFFLVVGVAALGVINFLLGFLPFAVEEIERSGATITGDSYSGFTLFGAPAALGLLLLGGLFAGFSLLPKQNWKGAAAAASAAGFLLLLFQTIALPDQLTAEFGAWVLIFLALVQTGVAVAAVLFEAGIVKAPAPKPASAQGAQGGFGGQAQGGYGQQQFGQAGQYGQQSQPSQPVFGQQPGQTYGQQSYGTGPQYQSQQQPYGQSQPSQPAYGQQQPGQSYGQQSYGQQPGYGAPQQGSPYGAAPAQQQPRPDESATQHFGGAQPGQQQYGAPGYGQQPQQSQPFGGEKPSDPASDATQAFRPSDDNK</sequence>
<gene>
    <name evidence="3" type="ORF">FB390_2083</name>
</gene>
<dbReference type="RefSeq" id="WP_141808746.1">
    <property type="nucleotide sequence ID" value="NZ_VFPG01000001.1"/>
</dbReference>
<feature type="compositionally biased region" description="Low complexity" evidence="1">
    <location>
        <begin position="220"/>
        <end position="285"/>
    </location>
</feature>
<accession>A0A543F9E5</accession>
<evidence type="ECO:0000313" key="3">
    <source>
        <dbReference type="EMBL" id="TQM30458.1"/>
    </source>
</evidence>
<feature type="region of interest" description="Disordered" evidence="1">
    <location>
        <begin position="1"/>
        <end position="33"/>
    </location>
</feature>
<dbReference type="InterPro" id="IPR035166">
    <property type="entry name" value="DUF5336"/>
</dbReference>
<feature type="transmembrane region" description="Helical" evidence="2">
    <location>
        <begin position="117"/>
        <end position="135"/>
    </location>
</feature>
<dbReference type="AlphaFoldDB" id="A0A543F9E5"/>
<feature type="compositionally biased region" description="Polar residues" evidence="1">
    <location>
        <begin position="10"/>
        <end position="19"/>
    </location>
</feature>
<comment type="caution">
    <text evidence="3">The sequence shown here is derived from an EMBL/GenBank/DDBJ whole genome shotgun (WGS) entry which is preliminary data.</text>
</comment>
<feature type="compositionally biased region" description="Low complexity" evidence="1">
    <location>
        <begin position="303"/>
        <end position="330"/>
    </location>
</feature>
<evidence type="ECO:0000256" key="2">
    <source>
        <dbReference type="SAM" id="Phobius"/>
    </source>
</evidence>
<dbReference type="Proteomes" id="UP000316331">
    <property type="component" value="Unassembled WGS sequence"/>
</dbReference>
<feature type="region of interest" description="Disordered" evidence="1">
    <location>
        <begin position="200"/>
        <end position="351"/>
    </location>
</feature>
<dbReference type="OrthoDB" id="4571505at2"/>
<keyword evidence="2" id="KW-0812">Transmembrane</keyword>
<evidence type="ECO:0000313" key="4">
    <source>
        <dbReference type="Proteomes" id="UP000316331"/>
    </source>
</evidence>
<dbReference type="Pfam" id="PF17270">
    <property type="entry name" value="DUF5336"/>
    <property type="match status" value="1"/>
</dbReference>
<keyword evidence="2" id="KW-1133">Transmembrane helix</keyword>
<dbReference type="EMBL" id="VFPG01000001">
    <property type="protein sequence ID" value="TQM30458.1"/>
    <property type="molecule type" value="Genomic_DNA"/>
</dbReference>
<protein>
    <recommendedName>
        <fullName evidence="5">34 kDa antigenic protein</fullName>
    </recommendedName>
</protein>